<dbReference type="FunFam" id="3.80.10.10:FF:000288">
    <property type="entry name" value="LRR receptor-like serine/threonine-protein kinase EFR"/>
    <property type="match status" value="1"/>
</dbReference>
<dbReference type="InterPro" id="IPR051809">
    <property type="entry name" value="Plant_receptor-like_S/T_kinase"/>
</dbReference>
<evidence type="ECO:0000313" key="26">
    <source>
        <dbReference type="EMBL" id="PSR99890.1"/>
    </source>
</evidence>
<keyword evidence="10 23" id="KW-0812">Transmembrane</keyword>
<dbReference type="SUPFAM" id="SSF52058">
    <property type="entry name" value="L domain-like"/>
    <property type="match status" value="2"/>
</dbReference>
<evidence type="ECO:0000256" key="23">
    <source>
        <dbReference type="SAM" id="Phobius"/>
    </source>
</evidence>
<keyword evidence="14 26" id="KW-0418">Kinase</keyword>
<dbReference type="AlphaFoldDB" id="A0A2R6Q103"/>
<reference evidence="26 27" key="1">
    <citation type="submission" date="2017-07" db="EMBL/GenBank/DDBJ databases">
        <title>An improved, manually edited Actinidia chinensis var. chinensis (kiwifruit) genome highlights the challenges associated with draft genomes and gene prediction in plants.</title>
        <authorList>
            <person name="Pilkington S."/>
            <person name="Crowhurst R."/>
            <person name="Hilario E."/>
            <person name="Nardozza S."/>
            <person name="Fraser L."/>
            <person name="Peng Y."/>
            <person name="Gunaseelan K."/>
            <person name="Simpson R."/>
            <person name="Tahir J."/>
            <person name="Deroles S."/>
            <person name="Templeton K."/>
            <person name="Luo Z."/>
            <person name="Davy M."/>
            <person name="Cheng C."/>
            <person name="Mcneilage M."/>
            <person name="Scaglione D."/>
            <person name="Liu Y."/>
            <person name="Zhang Q."/>
            <person name="Datson P."/>
            <person name="De Silva N."/>
            <person name="Gardiner S."/>
            <person name="Bassett H."/>
            <person name="Chagne D."/>
            <person name="Mccallum J."/>
            <person name="Dzierzon H."/>
            <person name="Deng C."/>
            <person name="Wang Y.-Y."/>
            <person name="Barron N."/>
            <person name="Manako K."/>
            <person name="Bowen J."/>
            <person name="Foster T."/>
            <person name="Erridge Z."/>
            <person name="Tiffin H."/>
            <person name="Waite C."/>
            <person name="Davies K."/>
            <person name="Grierson E."/>
            <person name="Laing W."/>
            <person name="Kirk R."/>
            <person name="Chen X."/>
            <person name="Wood M."/>
            <person name="Montefiori M."/>
            <person name="Brummell D."/>
            <person name="Schwinn K."/>
            <person name="Catanach A."/>
            <person name="Fullerton C."/>
            <person name="Li D."/>
            <person name="Meiyalaghan S."/>
            <person name="Nieuwenhuizen N."/>
            <person name="Read N."/>
            <person name="Prakash R."/>
            <person name="Hunter D."/>
            <person name="Zhang H."/>
            <person name="Mckenzie M."/>
            <person name="Knabel M."/>
            <person name="Harris A."/>
            <person name="Allan A."/>
            <person name="Chen A."/>
            <person name="Janssen B."/>
            <person name="Plunkett B."/>
            <person name="Dwamena C."/>
            <person name="Voogd C."/>
            <person name="Leif D."/>
            <person name="Lafferty D."/>
            <person name="Souleyre E."/>
            <person name="Varkonyi-Gasic E."/>
            <person name="Gambi F."/>
            <person name="Hanley J."/>
            <person name="Yao J.-L."/>
            <person name="Cheung J."/>
            <person name="David K."/>
            <person name="Warren B."/>
            <person name="Marsh K."/>
            <person name="Snowden K."/>
            <person name="Lin-Wang K."/>
            <person name="Brian L."/>
            <person name="Martinez-Sanchez M."/>
            <person name="Wang M."/>
            <person name="Ileperuma N."/>
            <person name="Macnee N."/>
            <person name="Campin R."/>
            <person name="Mcatee P."/>
            <person name="Drummond R."/>
            <person name="Espley R."/>
            <person name="Ireland H."/>
            <person name="Wu R."/>
            <person name="Atkinson R."/>
            <person name="Karunairetnam S."/>
            <person name="Bulley S."/>
            <person name="Chunkath S."/>
            <person name="Hanley Z."/>
            <person name="Storey R."/>
            <person name="Thrimawithana A."/>
            <person name="Thomson S."/>
            <person name="David C."/>
            <person name="Testolin R."/>
        </authorList>
    </citation>
    <scope>NUCLEOTIDE SEQUENCE [LARGE SCALE GENOMIC DNA]</scope>
    <source>
        <strain evidence="27">cv. Red5</strain>
        <tissue evidence="26">Young leaf</tissue>
    </source>
</reference>
<evidence type="ECO:0000256" key="17">
    <source>
        <dbReference type="ARBA" id="ARBA00023136"/>
    </source>
</evidence>
<keyword evidence="15 22" id="KW-0067">ATP-binding</keyword>
<evidence type="ECO:0000256" key="12">
    <source>
        <dbReference type="ARBA" id="ARBA00022737"/>
    </source>
</evidence>
<dbReference type="Pfam" id="PF00069">
    <property type="entry name" value="Pkinase"/>
    <property type="match status" value="1"/>
</dbReference>
<evidence type="ECO:0000256" key="1">
    <source>
        <dbReference type="ARBA" id="ARBA00004162"/>
    </source>
</evidence>
<dbReference type="InterPro" id="IPR001611">
    <property type="entry name" value="Leu-rich_rpt"/>
</dbReference>
<dbReference type="GO" id="GO:0051707">
    <property type="term" value="P:response to other organism"/>
    <property type="evidence" value="ECO:0007669"/>
    <property type="project" value="UniProtKB-ARBA"/>
</dbReference>
<keyword evidence="13 22" id="KW-0547">Nucleotide-binding</keyword>
<dbReference type="InterPro" id="IPR017441">
    <property type="entry name" value="Protein_kinase_ATP_BS"/>
</dbReference>
<dbReference type="PANTHER" id="PTHR27008">
    <property type="entry name" value="OS04G0122200 PROTEIN"/>
    <property type="match status" value="1"/>
</dbReference>
<accession>A0A2R6Q103</accession>
<dbReference type="OrthoDB" id="676979at2759"/>
<dbReference type="PROSITE" id="PS00107">
    <property type="entry name" value="PROTEIN_KINASE_ATP"/>
    <property type="match status" value="1"/>
</dbReference>
<dbReference type="GO" id="GO:0005524">
    <property type="term" value="F:ATP binding"/>
    <property type="evidence" value="ECO:0007669"/>
    <property type="project" value="UniProtKB-UniRule"/>
</dbReference>
<dbReference type="GO" id="GO:0005886">
    <property type="term" value="C:plasma membrane"/>
    <property type="evidence" value="ECO:0007669"/>
    <property type="project" value="UniProtKB-SubCell"/>
</dbReference>
<evidence type="ECO:0000256" key="7">
    <source>
        <dbReference type="ARBA" id="ARBA00022553"/>
    </source>
</evidence>
<gene>
    <name evidence="26" type="ORF">CEY00_Acc23789</name>
</gene>
<dbReference type="OMA" id="CVRESPD"/>
<keyword evidence="17 23" id="KW-0472">Membrane</keyword>
<evidence type="ECO:0000256" key="9">
    <source>
        <dbReference type="ARBA" id="ARBA00022679"/>
    </source>
</evidence>
<dbReference type="CDD" id="cd14066">
    <property type="entry name" value="STKc_IRAK"/>
    <property type="match status" value="1"/>
</dbReference>
<evidence type="ECO:0000256" key="8">
    <source>
        <dbReference type="ARBA" id="ARBA00022614"/>
    </source>
</evidence>
<protein>
    <recommendedName>
        <fullName evidence="4">non-specific serine/threonine protein kinase</fullName>
        <ecNumber evidence="4">2.7.11.1</ecNumber>
    </recommendedName>
</protein>
<evidence type="ECO:0000256" key="19">
    <source>
        <dbReference type="ARBA" id="ARBA00023180"/>
    </source>
</evidence>
<dbReference type="FunFam" id="3.30.200.20:FF:000432">
    <property type="entry name" value="LRR receptor-like serine/threonine-protein kinase EFR"/>
    <property type="match status" value="1"/>
</dbReference>
<dbReference type="Proteomes" id="UP000241394">
    <property type="component" value="Chromosome LG21"/>
</dbReference>
<keyword evidence="7" id="KW-0597">Phosphoprotein</keyword>
<keyword evidence="6" id="KW-0723">Serine/threonine-protein kinase</keyword>
<evidence type="ECO:0000256" key="16">
    <source>
        <dbReference type="ARBA" id="ARBA00022989"/>
    </source>
</evidence>
<dbReference type="PROSITE" id="PS50011">
    <property type="entry name" value="PROTEIN_KINASE_DOM"/>
    <property type="match status" value="1"/>
</dbReference>
<dbReference type="SMART" id="SM00220">
    <property type="entry name" value="S_TKc"/>
    <property type="match status" value="1"/>
</dbReference>
<proteinExistence type="inferred from homology"/>
<dbReference type="PANTHER" id="PTHR27008:SF357">
    <property type="entry name" value="PROTEIN KINASE DOMAIN-CONTAINING PROTEIN"/>
    <property type="match status" value="1"/>
</dbReference>
<evidence type="ECO:0000256" key="6">
    <source>
        <dbReference type="ARBA" id="ARBA00022527"/>
    </source>
</evidence>
<evidence type="ECO:0000256" key="13">
    <source>
        <dbReference type="ARBA" id="ARBA00022741"/>
    </source>
</evidence>
<evidence type="ECO:0000256" key="15">
    <source>
        <dbReference type="ARBA" id="ARBA00022840"/>
    </source>
</evidence>
<keyword evidence="12" id="KW-0677">Repeat</keyword>
<dbReference type="EMBL" id="NKQK01000021">
    <property type="protein sequence ID" value="PSR99890.1"/>
    <property type="molecule type" value="Genomic_DNA"/>
</dbReference>
<evidence type="ECO:0000256" key="22">
    <source>
        <dbReference type="PROSITE-ProRule" id="PRU10141"/>
    </source>
</evidence>
<dbReference type="Pfam" id="PF08263">
    <property type="entry name" value="LRRNT_2"/>
    <property type="match status" value="1"/>
</dbReference>
<dbReference type="InterPro" id="IPR032675">
    <property type="entry name" value="LRR_dom_sf"/>
</dbReference>
<dbReference type="InterPro" id="IPR008271">
    <property type="entry name" value="Ser/Thr_kinase_AS"/>
</dbReference>
<dbReference type="Gene3D" id="1.10.510.10">
    <property type="entry name" value="Transferase(Phosphotransferase) domain 1"/>
    <property type="match status" value="1"/>
</dbReference>
<keyword evidence="16 23" id="KW-1133">Transmembrane helix</keyword>
<keyword evidence="11 24" id="KW-0732">Signal</keyword>
<dbReference type="SUPFAM" id="SSF56112">
    <property type="entry name" value="Protein kinase-like (PK-like)"/>
    <property type="match status" value="1"/>
</dbReference>
<comment type="catalytic activity">
    <reaction evidence="20">
        <text>L-threonyl-[protein] + ATP = O-phospho-L-threonyl-[protein] + ADP + H(+)</text>
        <dbReference type="Rhea" id="RHEA:46608"/>
        <dbReference type="Rhea" id="RHEA-COMP:11060"/>
        <dbReference type="Rhea" id="RHEA-COMP:11605"/>
        <dbReference type="ChEBI" id="CHEBI:15378"/>
        <dbReference type="ChEBI" id="CHEBI:30013"/>
        <dbReference type="ChEBI" id="CHEBI:30616"/>
        <dbReference type="ChEBI" id="CHEBI:61977"/>
        <dbReference type="ChEBI" id="CHEBI:456216"/>
        <dbReference type="EC" id="2.7.11.1"/>
    </reaction>
</comment>
<reference evidence="27" key="2">
    <citation type="journal article" date="2018" name="BMC Genomics">
        <title>A manually annotated Actinidia chinensis var. chinensis (kiwifruit) genome highlights the challenges associated with draft genomes and gene prediction in plants.</title>
        <authorList>
            <person name="Pilkington S.M."/>
            <person name="Crowhurst R."/>
            <person name="Hilario E."/>
            <person name="Nardozza S."/>
            <person name="Fraser L."/>
            <person name="Peng Y."/>
            <person name="Gunaseelan K."/>
            <person name="Simpson R."/>
            <person name="Tahir J."/>
            <person name="Deroles S.C."/>
            <person name="Templeton K."/>
            <person name="Luo Z."/>
            <person name="Davy M."/>
            <person name="Cheng C."/>
            <person name="McNeilage M."/>
            <person name="Scaglione D."/>
            <person name="Liu Y."/>
            <person name="Zhang Q."/>
            <person name="Datson P."/>
            <person name="De Silva N."/>
            <person name="Gardiner S.E."/>
            <person name="Bassett H."/>
            <person name="Chagne D."/>
            <person name="McCallum J."/>
            <person name="Dzierzon H."/>
            <person name="Deng C."/>
            <person name="Wang Y.Y."/>
            <person name="Barron L."/>
            <person name="Manako K."/>
            <person name="Bowen J."/>
            <person name="Foster T.M."/>
            <person name="Erridge Z.A."/>
            <person name="Tiffin H."/>
            <person name="Waite C.N."/>
            <person name="Davies K.M."/>
            <person name="Grierson E.P."/>
            <person name="Laing W.A."/>
            <person name="Kirk R."/>
            <person name="Chen X."/>
            <person name="Wood M."/>
            <person name="Montefiori M."/>
            <person name="Brummell D.A."/>
            <person name="Schwinn K.E."/>
            <person name="Catanach A."/>
            <person name="Fullerton C."/>
            <person name="Li D."/>
            <person name="Meiyalaghan S."/>
            <person name="Nieuwenhuizen N."/>
            <person name="Read N."/>
            <person name="Prakash R."/>
            <person name="Hunter D."/>
            <person name="Zhang H."/>
            <person name="McKenzie M."/>
            <person name="Knabel M."/>
            <person name="Harris A."/>
            <person name="Allan A.C."/>
            <person name="Gleave A."/>
            <person name="Chen A."/>
            <person name="Janssen B.J."/>
            <person name="Plunkett B."/>
            <person name="Ampomah-Dwamena C."/>
            <person name="Voogd C."/>
            <person name="Leif D."/>
            <person name="Lafferty D."/>
            <person name="Souleyre E.J.F."/>
            <person name="Varkonyi-Gasic E."/>
            <person name="Gambi F."/>
            <person name="Hanley J."/>
            <person name="Yao J.L."/>
            <person name="Cheung J."/>
            <person name="David K.M."/>
            <person name="Warren B."/>
            <person name="Marsh K."/>
            <person name="Snowden K.C."/>
            <person name="Lin-Wang K."/>
            <person name="Brian L."/>
            <person name="Martinez-Sanchez M."/>
            <person name="Wang M."/>
            <person name="Ileperuma N."/>
            <person name="Macnee N."/>
            <person name="Campin R."/>
            <person name="McAtee P."/>
            <person name="Drummond R.S.M."/>
            <person name="Espley R.V."/>
            <person name="Ireland H.S."/>
            <person name="Wu R."/>
            <person name="Atkinson R.G."/>
            <person name="Karunairetnam S."/>
            <person name="Bulley S."/>
            <person name="Chunkath S."/>
            <person name="Hanley Z."/>
            <person name="Storey R."/>
            <person name="Thrimawithana A.H."/>
            <person name="Thomson S."/>
            <person name="David C."/>
            <person name="Testolin R."/>
            <person name="Huang H."/>
            <person name="Hellens R.P."/>
            <person name="Schaffer R.J."/>
        </authorList>
    </citation>
    <scope>NUCLEOTIDE SEQUENCE [LARGE SCALE GENOMIC DNA]</scope>
    <source>
        <strain evidence="27">cv. Red5</strain>
    </source>
</reference>
<feature type="domain" description="Protein kinase" evidence="25">
    <location>
        <begin position="701"/>
        <end position="1018"/>
    </location>
</feature>
<keyword evidence="9" id="KW-0808">Transferase</keyword>
<keyword evidence="5" id="KW-1003">Cell membrane</keyword>
<dbReference type="GO" id="GO:0004674">
    <property type="term" value="F:protein serine/threonine kinase activity"/>
    <property type="evidence" value="ECO:0007669"/>
    <property type="project" value="UniProtKB-KW"/>
</dbReference>
<evidence type="ECO:0000259" key="25">
    <source>
        <dbReference type="PROSITE" id="PS50011"/>
    </source>
</evidence>
<dbReference type="InterPro" id="IPR003591">
    <property type="entry name" value="Leu-rich_rpt_typical-subtyp"/>
</dbReference>
<feature type="chain" id="PRO_5015319711" description="non-specific serine/threonine protein kinase" evidence="24">
    <location>
        <begin position="27"/>
        <end position="1018"/>
    </location>
</feature>
<name>A0A2R6Q103_ACTCC</name>
<dbReference type="FunFam" id="3.80.10.10:FF:000095">
    <property type="entry name" value="LRR receptor-like serine/threonine-protein kinase GSO1"/>
    <property type="match status" value="1"/>
</dbReference>
<feature type="signal peptide" evidence="24">
    <location>
        <begin position="1"/>
        <end position="26"/>
    </location>
</feature>
<comment type="catalytic activity">
    <reaction evidence="21">
        <text>L-seryl-[protein] + ATP = O-phospho-L-seryl-[protein] + ADP + H(+)</text>
        <dbReference type="Rhea" id="RHEA:17989"/>
        <dbReference type="Rhea" id="RHEA-COMP:9863"/>
        <dbReference type="Rhea" id="RHEA-COMP:11604"/>
        <dbReference type="ChEBI" id="CHEBI:15378"/>
        <dbReference type="ChEBI" id="CHEBI:29999"/>
        <dbReference type="ChEBI" id="CHEBI:30616"/>
        <dbReference type="ChEBI" id="CHEBI:83421"/>
        <dbReference type="ChEBI" id="CHEBI:456216"/>
        <dbReference type="EC" id="2.7.11.1"/>
    </reaction>
</comment>
<dbReference type="Gramene" id="PSR99890">
    <property type="protein sequence ID" value="PSR99890"/>
    <property type="gene ID" value="CEY00_Acc23789"/>
</dbReference>
<evidence type="ECO:0000256" key="4">
    <source>
        <dbReference type="ARBA" id="ARBA00012513"/>
    </source>
</evidence>
<evidence type="ECO:0000256" key="21">
    <source>
        <dbReference type="ARBA" id="ARBA00048679"/>
    </source>
</evidence>
<dbReference type="Pfam" id="PF00560">
    <property type="entry name" value="LRR_1"/>
    <property type="match status" value="9"/>
</dbReference>
<evidence type="ECO:0000256" key="5">
    <source>
        <dbReference type="ARBA" id="ARBA00022475"/>
    </source>
</evidence>
<evidence type="ECO:0000256" key="24">
    <source>
        <dbReference type="SAM" id="SignalP"/>
    </source>
</evidence>
<keyword evidence="18 26" id="KW-0675">Receptor</keyword>
<dbReference type="InterPro" id="IPR013210">
    <property type="entry name" value="LRR_N_plant-typ"/>
</dbReference>
<dbReference type="STRING" id="1590841.A0A2R6Q103"/>
<evidence type="ECO:0000256" key="2">
    <source>
        <dbReference type="ARBA" id="ARBA00004479"/>
    </source>
</evidence>
<comment type="subcellular location">
    <subcellularLocation>
        <location evidence="1">Cell membrane</location>
        <topology evidence="1">Single-pass membrane protein</topology>
    </subcellularLocation>
    <subcellularLocation>
        <location evidence="2">Membrane</location>
        <topology evidence="2">Single-pass type I membrane protein</topology>
    </subcellularLocation>
</comment>
<evidence type="ECO:0000313" key="27">
    <source>
        <dbReference type="Proteomes" id="UP000241394"/>
    </source>
</evidence>
<evidence type="ECO:0000256" key="3">
    <source>
        <dbReference type="ARBA" id="ARBA00008684"/>
    </source>
</evidence>
<evidence type="ECO:0000256" key="20">
    <source>
        <dbReference type="ARBA" id="ARBA00047899"/>
    </source>
</evidence>
<evidence type="ECO:0000256" key="11">
    <source>
        <dbReference type="ARBA" id="ARBA00022729"/>
    </source>
</evidence>
<dbReference type="PROSITE" id="PS00108">
    <property type="entry name" value="PROTEIN_KINASE_ST"/>
    <property type="match status" value="1"/>
</dbReference>
<dbReference type="EC" id="2.7.11.1" evidence="4"/>
<dbReference type="InParanoid" id="A0A2R6Q103"/>
<dbReference type="Gene3D" id="3.30.200.20">
    <property type="entry name" value="Phosphorylase Kinase, domain 1"/>
    <property type="match status" value="1"/>
</dbReference>
<dbReference type="Gene3D" id="3.80.10.10">
    <property type="entry name" value="Ribonuclease Inhibitor"/>
    <property type="match status" value="3"/>
</dbReference>
<evidence type="ECO:0000256" key="14">
    <source>
        <dbReference type="ARBA" id="ARBA00022777"/>
    </source>
</evidence>
<sequence>MGFPSHTMLQFALLAVLITSKSLLLAAGSPALSTDKEALISFRSHISMEPSKSNPLSTWSQTLSPCNWTGVRCNKLGKRVVELDLAGFGLKGSISPLIGNLSFLRSLKLENNQFMGTLPDQLGNLFRLRVLNISFNKIEGVILPSISRCVELNILDMKQNEISGRIPKELGNLTNLQVLNLGQNHLSGEIPSSIANISSLTVLNLGTNTLGGMIPCDMARLQNMKRLDLTINNFTGTVPSPIYNMSSLSYLALASNDLWGRIPSNVGVTLPNLLGFNFCFNKFTGTIPGSLHNLTNIQMIRMAHNLLHGTVPPGLDNLPELQMYNVGFNKIVNSGENGLDFLSLLTNSTHLNFLAIDGNLLEGVIPDSVGNFSKALVKLYMGGNRIHGRIPASIGRLSSLALLNLSDNSISGEIPKEIGQLEGLLMLGLAGNNISGKIPTSIGNLKNLLEVDLSGNELEGNIPSSFGNFKKLLSLDLSSNKLNGSIPKEILNLPSLSTHLKLSKNFLTGPLPQEIGSLDSVVTIDLSDNHLSETIPDSIGNCKSLEELVMAKNLFSGRIPHALGALKGLVTLDISSNKLSGPIPGDLKNLQALQLVNLSFNNLEGEVPTGGIFNNMSRVHLEGNPKLCFTSACEKSRDHLSRVILLCIITISLILAICFTISLLLYLRKSKVQITATSESFVRRQHQMVSYDELRVATGNFNKENLIGNGSFGSVYKGYLRDGIPVAVKVLNLCTTGSWKSFLAECAALRNVRHRNLIKLITSCSSVDNKNKDFLALVYEFMSNGSLEDWITGKRRHANGHGLNLLDRLNVAIDVASVLNYLHHESETQVVHCDMKPSNILLDDEMIAKVGDFGLAKLLINISTNQASLSSTHALKGSIGYIPPEYGLGEQPSVVGDVYSYGITLLELFTGKRPTHESFTRDLSLKKWVQMAFPDNVEQVLDPDLVPDKDSLCHDDQIIAPEAQLDCFIAVFGVGLSCTMDSPNGRINSREVVCKLKSIRDNLLKPQPEKKMEMEKYP</sequence>
<comment type="caution">
    <text evidence="26">The sequence shown here is derived from an EMBL/GenBank/DDBJ whole genome shotgun (WGS) entry which is preliminary data.</text>
</comment>
<organism evidence="26 27">
    <name type="scientific">Actinidia chinensis var. chinensis</name>
    <name type="common">Chinese soft-hair kiwi</name>
    <dbReference type="NCBI Taxonomy" id="1590841"/>
    <lineage>
        <taxon>Eukaryota</taxon>
        <taxon>Viridiplantae</taxon>
        <taxon>Streptophyta</taxon>
        <taxon>Embryophyta</taxon>
        <taxon>Tracheophyta</taxon>
        <taxon>Spermatophyta</taxon>
        <taxon>Magnoliopsida</taxon>
        <taxon>eudicotyledons</taxon>
        <taxon>Gunneridae</taxon>
        <taxon>Pentapetalae</taxon>
        <taxon>asterids</taxon>
        <taxon>Ericales</taxon>
        <taxon>Actinidiaceae</taxon>
        <taxon>Actinidia</taxon>
    </lineage>
</organism>
<keyword evidence="27" id="KW-1185">Reference proteome</keyword>
<dbReference type="InterPro" id="IPR000719">
    <property type="entry name" value="Prot_kinase_dom"/>
</dbReference>
<dbReference type="SMART" id="SM00369">
    <property type="entry name" value="LRR_TYP"/>
    <property type="match status" value="7"/>
</dbReference>
<dbReference type="FunFam" id="1.10.510.10:FF:000358">
    <property type="entry name" value="Putative leucine-rich repeat receptor-like serine/threonine-protein kinase"/>
    <property type="match status" value="1"/>
</dbReference>
<keyword evidence="8" id="KW-0433">Leucine-rich repeat</keyword>
<feature type="binding site" evidence="22">
    <location>
        <position position="729"/>
    </location>
    <ligand>
        <name>ATP</name>
        <dbReference type="ChEBI" id="CHEBI:30616"/>
    </ligand>
</feature>
<evidence type="ECO:0000256" key="10">
    <source>
        <dbReference type="ARBA" id="ARBA00022692"/>
    </source>
</evidence>
<dbReference type="GO" id="GO:0006952">
    <property type="term" value="P:defense response"/>
    <property type="evidence" value="ECO:0007669"/>
    <property type="project" value="UniProtKB-ARBA"/>
</dbReference>
<evidence type="ECO:0000256" key="18">
    <source>
        <dbReference type="ARBA" id="ARBA00023170"/>
    </source>
</evidence>
<keyword evidence="19" id="KW-0325">Glycoprotein</keyword>
<feature type="transmembrane region" description="Helical" evidence="23">
    <location>
        <begin position="643"/>
        <end position="667"/>
    </location>
</feature>
<dbReference type="InterPro" id="IPR011009">
    <property type="entry name" value="Kinase-like_dom_sf"/>
</dbReference>
<comment type="similarity">
    <text evidence="3">Belongs to the protein kinase superfamily. Ser/Thr protein kinase family.</text>
</comment>